<reference evidence="11 12" key="1">
    <citation type="journal article" date="2012" name="J. Bacteriol.">
        <title>Genome sequences for six rhodanobacter strains, isolated from soils and the terrestrial subsurface, with variable denitrification capabilities.</title>
        <authorList>
            <person name="Kostka J.E."/>
            <person name="Green S.J."/>
            <person name="Rishishwar L."/>
            <person name="Prakash O."/>
            <person name="Katz L.S."/>
            <person name="Marino-Ramirez L."/>
            <person name="Jordan I.K."/>
            <person name="Munk C."/>
            <person name="Ivanova N."/>
            <person name="Mikhailova N."/>
            <person name="Watson D.B."/>
            <person name="Brown S.D."/>
            <person name="Palumbo A.V."/>
            <person name="Brooks S.C."/>
        </authorList>
    </citation>
    <scope>NUCLEOTIDE SEQUENCE [LARGE SCALE GENOMIC DNA]</scope>
    <source>
        <strain evidence="12">Jip2T</strain>
    </source>
</reference>
<keyword evidence="12" id="KW-1185">Reference proteome</keyword>
<dbReference type="InterPro" id="IPR036737">
    <property type="entry name" value="OmpA-like_sf"/>
</dbReference>
<name>I4VYS7_9GAMM</name>
<keyword evidence="3" id="KW-1003">Cell membrane</keyword>
<dbReference type="STRING" id="1163408.UU9_02084"/>
<dbReference type="NCBIfam" id="NF006541">
    <property type="entry name" value="PRK09038.1"/>
    <property type="match status" value="1"/>
</dbReference>
<dbReference type="InterPro" id="IPR006665">
    <property type="entry name" value="OmpA-like"/>
</dbReference>
<comment type="caution">
    <text evidence="11">The sequence shown here is derived from an EMBL/GenBank/DDBJ whole genome shotgun (WGS) entry which is preliminary data.</text>
</comment>
<dbReference type="InterPro" id="IPR025713">
    <property type="entry name" value="MotB-like_N_dom"/>
</dbReference>
<evidence type="ECO:0000256" key="9">
    <source>
        <dbReference type="SAM" id="Phobius"/>
    </source>
</evidence>
<evidence type="ECO:0000256" key="2">
    <source>
        <dbReference type="ARBA" id="ARBA00008914"/>
    </source>
</evidence>
<dbReference type="PANTHER" id="PTHR30329:SF20">
    <property type="entry name" value="EXPORTED PROTEIN"/>
    <property type="match status" value="1"/>
</dbReference>
<dbReference type="Gene3D" id="3.30.1330.60">
    <property type="entry name" value="OmpA-like domain"/>
    <property type="match status" value="1"/>
</dbReference>
<keyword evidence="6 7" id="KW-0472">Membrane</keyword>
<dbReference type="eggNOG" id="COG1360">
    <property type="taxonomic scope" value="Bacteria"/>
</dbReference>
<dbReference type="PANTHER" id="PTHR30329">
    <property type="entry name" value="STATOR ELEMENT OF FLAGELLAR MOTOR COMPLEX"/>
    <property type="match status" value="1"/>
</dbReference>
<evidence type="ECO:0000256" key="3">
    <source>
        <dbReference type="ARBA" id="ARBA00022475"/>
    </source>
</evidence>
<keyword evidence="11" id="KW-0966">Cell projection</keyword>
<dbReference type="Proteomes" id="UP000004210">
    <property type="component" value="Unassembled WGS sequence"/>
</dbReference>
<evidence type="ECO:0000256" key="6">
    <source>
        <dbReference type="ARBA" id="ARBA00023136"/>
    </source>
</evidence>
<proteinExistence type="inferred from homology"/>
<keyword evidence="11" id="KW-0969">Cilium</keyword>
<dbReference type="PROSITE" id="PS51123">
    <property type="entry name" value="OMPA_2"/>
    <property type="match status" value="1"/>
</dbReference>
<keyword evidence="11" id="KW-0282">Flagellum</keyword>
<dbReference type="Pfam" id="PF00691">
    <property type="entry name" value="OmpA"/>
    <property type="match status" value="1"/>
</dbReference>
<dbReference type="PATRIC" id="fig|1163408.3.peg.433"/>
<evidence type="ECO:0000256" key="5">
    <source>
        <dbReference type="ARBA" id="ARBA00022989"/>
    </source>
</evidence>
<feature type="region of interest" description="Disordered" evidence="8">
    <location>
        <begin position="358"/>
        <end position="377"/>
    </location>
</feature>
<feature type="compositionally biased region" description="Low complexity" evidence="8">
    <location>
        <begin position="358"/>
        <end position="368"/>
    </location>
</feature>
<feature type="domain" description="OmpA-like" evidence="10">
    <location>
        <begin position="141"/>
        <end position="261"/>
    </location>
</feature>
<evidence type="ECO:0000259" key="10">
    <source>
        <dbReference type="PROSITE" id="PS51123"/>
    </source>
</evidence>
<dbReference type="AlphaFoldDB" id="I4VYS7"/>
<organism evidence="11 12">
    <name type="scientific">Rhodanobacter fulvus Jip2</name>
    <dbReference type="NCBI Taxonomy" id="1163408"/>
    <lineage>
        <taxon>Bacteria</taxon>
        <taxon>Pseudomonadati</taxon>
        <taxon>Pseudomonadota</taxon>
        <taxon>Gammaproteobacteria</taxon>
        <taxon>Lysobacterales</taxon>
        <taxon>Rhodanobacteraceae</taxon>
        <taxon>Rhodanobacter</taxon>
    </lineage>
</organism>
<gene>
    <name evidence="11" type="ORF">UU9_02084</name>
</gene>
<keyword evidence="4 9" id="KW-0812">Transmembrane</keyword>
<evidence type="ECO:0000256" key="4">
    <source>
        <dbReference type="ARBA" id="ARBA00022692"/>
    </source>
</evidence>
<sequence>MNHEAWAIPYADLMTLLLAFFVVMYAVSVVNEGKYRVMSESIVEAFNGSSHVIAPMPSTKVRPHNIQPAIAAPAGQPGSSIVPIAVPIPPHPVPMHGEGRGAHAGFKKATAQENLKDIAEQVQKALQPLIDKQQVVLRRTDDWLEIEIRTDILFPSGVAELAPSASAILRSLSGILAPFANPLRVEGYTDDVPIRTMLYPSNWELSAARAATVARLFSEHGVNPDRLGIIGWGEVRPAADNSTPEGRNLNRRVLVVVLSDRNAPSRFYTDSSSPEAAHVDEPSVVLAPSAIPGELPTARVTAANDTTPADGEVPAAQAAGPTLRQVVVSTAVEIPSAGGAADTAVPVPTAAGVRVPTASAAPMGGAPRRNPPAAPLH</sequence>
<evidence type="ECO:0000256" key="1">
    <source>
        <dbReference type="ARBA" id="ARBA00004162"/>
    </source>
</evidence>
<keyword evidence="5 9" id="KW-1133">Transmembrane helix</keyword>
<dbReference type="CDD" id="cd07185">
    <property type="entry name" value="OmpA_C-like"/>
    <property type="match status" value="1"/>
</dbReference>
<dbReference type="EMBL" id="AJXU01000008">
    <property type="protein sequence ID" value="EIL92368.1"/>
    <property type="molecule type" value="Genomic_DNA"/>
</dbReference>
<feature type="transmembrane region" description="Helical" evidence="9">
    <location>
        <begin position="6"/>
        <end position="30"/>
    </location>
</feature>
<dbReference type="Pfam" id="PF13677">
    <property type="entry name" value="MotB_plug"/>
    <property type="match status" value="1"/>
</dbReference>
<accession>I4VYS7</accession>
<comment type="similarity">
    <text evidence="2">Belongs to the MotB family.</text>
</comment>
<comment type="subcellular location">
    <subcellularLocation>
        <location evidence="1">Cell membrane</location>
        <topology evidence="1">Single-pass membrane protein</topology>
    </subcellularLocation>
</comment>
<protein>
    <submittedName>
        <fullName evidence="11">Flagellar motor protein MotD</fullName>
    </submittedName>
</protein>
<evidence type="ECO:0000313" key="11">
    <source>
        <dbReference type="EMBL" id="EIL92368.1"/>
    </source>
</evidence>
<dbReference type="GO" id="GO:0005886">
    <property type="term" value="C:plasma membrane"/>
    <property type="evidence" value="ECO:0007669"/>
    <property type="project" value="UniProtKB-SubCell"/>
</dbReference>
<evidence type="ECO:0000313" key="12">
    <source>
        <dbReference type="Proteomes" id="UP000004210"/>
    </source>
</evidence>
<evidence type="ECO:0000256" key="8">
    <source>
        <dbReference type="SAM" id="MobiDB-lite"/>
    </source>
</evidence>
<evidence type="ECO:0000256" key="7">
    <source>
        <dbReference type="PROSITE-ProRule" id="PRU00473"/>
    </source>
</evidence>
<dbReference type="InterPro" id="IPR050330">
    <property type="entry name" value="Bact_OuterMem_StrucFunc"/>
</dbReference>
<dbReference type="SUPFAM" id="SSF103088">
    <property type="entry name" value="OmpA-like"/>
    <property type="match status" value="1"/>
</dbReference>